<dbReference type="Pfam" id="PF13407">
    <property type="entry name" value="Peripla_BP_4"/>
    <property type="match status" value="1"/>
</dbReference>
<dbReference type="PROSITE" id="PS50932">
    <property type="entry name" value="HTH_LACI_2"/>
    <property type="match status" value="1"/>
</dbReference>
<dbReference type="SUPFAM" id="SSF53822">
    <property type="entry name" value="Periplasmic binding protein-like I"/>
    <property type="match status" value="1"/>
</dbReference>
<keyword evidence="3" id="KW-0804">Transcription</keyword>
<evidence type="ECO:0000256" key="1">
    <source>
        <dbReference type="ARBA" id="ARBA00023015"/>
    </source>
</evidence>
<feature type="domain" description="HTH lacI-type" evidence="4">
    <location>
        <begin position="4"/>
        <end position="59"/>
    </location>
</feature>
<reference evidence="5 6" key="1">
    <citation type="submission" date="2016-10" db="EMBL/GenBank/DDBJ databases">
        <authorList>
            <person name="de Groot N.N."/>
        </authorList>
    </citation>
    <scope>NUCLEOTIDE SEQUENCE [LARGE SCALE GENOMIC DNA]</scope>
    <source>
        <strain evidence="5 6">DSM 23042</strain>
    </source>
</reference>
<keyword evidence="6" id="KW-1185">Reference proteome</keyword>
<dbReference type="GO" id="GO:0000976">
    <property type="term" value="F:transcription cis-regulatory region binding"/>
    <property type="evidence" value="ECO:0007669"/>
    <property type="project" value="TreeGrafter"/>
</dbReference>
<dbReference type="RefSeq" id="WP_092696449.1">
    <property type="nucleotide sequence ID" value="NZ_FOGU01000024.1"/>
</dbReference>
<dbReference type="InterPro" id="IPR010982">
    <property type="entry name" value="Lambda_DNA-bd_dom_sf"/>
</dbReference>
<dbReference type="InterPro" id="IPR000843">
    <property type="entry name" value="HTH_LacI"/>
</dbReference>
<dbReference type="Gene3D" id="1.10.260.40">
    <property type="entry name" value="lambda repressor-like DNA-binding domains"/>
    <property type="match status" value="1"/>
</dbReference>
<proteinExistence type="predicted"/>
<protein>
    <submittedName>
        <fullName evidence="5">Transcriptional regulator, LacI family</fullName>
    </submittedName>
</protein>
<sequence>MKRPRISDVAERAGVSVATVDRVMSGRAKVREETVRKVERAAQDIGYHGVNVIRSRINSSLPEVRLGVVLQKERHSFYQGFVRELEAQTTALTNRNVRLSVRFAQSTRADELADLLRGMKGHVDAVASTGIDHHEVTAAVQDLRDAGIPTFSMLSDFAQGVRESYLGLNNLRVGRTAGWLISHIAAKPGKVAIFVGAHRYHGHELREAGLRSYLREFGSGFELLEAQINLETRELTHEATLELMARHPDLAGLYVAGGGMEGAIEAFGQAGAPPGCALLVNELTPESYRGLQSRTVSIVFGTPIRQLVSELLALAGNAVDHGQAETPGQRFFAPDIYTPESLS</sequence>
<dbReference type="GO" id="GO:0003700">
    <property type="term" value="F:DNA-binding transcription factor activity"/>
    <property type="evidence" value="ECO:0007669"/>
    <property type="project" value="TreeGrafter"/>
</dbReference>
<dbReference type="PANTHER" id="PTHR30146">
    <property type="entry name" value="LACI-RELATED TRANSCRIPTIONAL REPRESSOR"/>
    <property type="match status" value="1"/>
</dbReference>
<dbReference type="SMART" id="SM00354">
    <property type="entry name" value="HTH_LACI"/>
    <property type="match status" value="1"/>
</dbReference>
<organism evidence="5 6">
    <name type="scientific">Tranquillimonas rosea</name>
    <dbReference type="NCBI Taxonomy" id="641238"/>
    <lineage>
        <taxon>Bacteria</taxon>
        <taxon>Pseudomonadati</taxon>
        <taxon>Pseudomonadota</taxon>
        <taxon>Alphaproteobacteria</taxon>
        <taxon>Rhodobacterales</taxon>
        <taxon>Roseobacteraceae</taxon>
        <taxon>Tranquillimonas</taxon>
    </lineage>
</organism>
<dbReference type="Proteomes" id="UP000198885">
    <property type="component" value="Unassembled WGS sequence"/>
</dbReference>
<dbReference type="InterPro" id="IPR028082">
    <property type="entry name" value="Peripla_BP_I"/>
</dbReference>
<gene>
    <name evidence="5" type="ORF">SAMN04490244_12412</name>
</gene>
<dbReference type="CDD" id="cd01392">
    <property type="entry name" value="HTH_LacI"/>
    <property type="match status" value="1"/>
</dbReference>
<dbReference type="Gene3D" id="3.40.50.2300">
    <property type="match status" value="2"/>
</dbReference>
<dbReference type="PROSITE" id="PS00356">
    <property type="entry name" value="HTH_LACI_1"/>
    <property type="match status" value="1"/>
</dbReference>
<accession>A0A1H9XAI3</accession>
<dbReference type="Pfam" id="PF00356">
    <property type="entry name" value="LacI"/>
    <property type="match status" value="1"/>
</dbReference>
<name>A0A1H9XAI3_9RHOB</name>
<evidence type="ECO:0000256" key="3">
    <source>
        <dbReference type="ARBA" id="ARBA00023163"/>
    </source>
</evidence>
<keyword evidence="2" id="KW-0238">DNA-binding</keyword>
<evidence type="ECO:0000313" key="6">
    <source>
        <dbReference type="Proteomes" id="UP000198885"/>
    </source>
</evidence>
<dbReference type="STRING" id="641238.SAMN04490244_12412"/>
<evidence type="ECO:0000313" key="5">
    <source>
        <dbReference type="EMBL" id="SES43218.1"/>
    </source>
</evidence>
<dbReference type="OrthoDB" id="9805774at2"/>
<evidence type="ECO:0000256" key="2">
    <source>
        <dbReference type="ARBA" id="ARBA00023125"/>
    </source>
</evidence>
<evidence type="ECO:0000259" key="4">
    <source>
        <dbReference type="PROSITE" id="PS50932"/>
    </source>
</evidence>
<keyword evidence="1" id="KW-0805">Transcription regulation</keyword>
<dbReference type="CDD" id="cd06307">
    <property type="entry name" value="PBP1_sugar_binding"/>
    <property type="match status" value="1"/>
</dbReference>
<dbReference type="PANTHER" id="PTHR30146:SF152">
    <property type="entry name" value="TRANSCRIPTIONAL REGULATORY PROTEIN"/>
    <property type="match status" value="1"/>
</dbReference>
<dbReference type="InterPro" id="IPR025997">
    <property type="entry name" value="SBP_2_dom"/>
</dbReference>
<dbReference type="AlphaFoldDB" id="A0A1H9XAI3"/>
<dbReference type="EMBL" id="FOGU01000024">
    <property type="protein sequence ID" value="SES43218.1"/>
    <property type="molecule type" value="Genomic_DNA"/>
</dbReference>
<dbReference type="SUPFAM" id="SSF47413">
    <property type="entry name" value="lambda repressor-like DNA-binding domains"/>
    <property type="match status" value="1"/>
</dbReference>